<evidence type="ECO:0000313" key="3">
    <source>
        <dbReference type="EMBL" id="THU33433.1"/>
    </source>
</evidence>
<keyword evidence="1" id="KW-0472">Membrane</keyword>
<feature type="transmembrane region" description="Helical" evidence="1">
    <location>
        <begin position="35"/>
        <end position="54"/>
    </location>
</feature>
<dbReference type="InterPro" id="IPR000917">
    <property type="entry name" value="Sulfatase_N"/>
</dbReference>
<comment type="caution">
    <text evidence="3">The sequence shown here is derived from an EMBL/GenBank/DDBJ whole genome shotgun (WGS) entry which is preliminary data.</text>
</comment>
<protein>
    <recommendedName>
        <fullName evidence="2">Sulfatase N-terminal domain-containing protein</fullName>
    </recommendedName>
</protein>
<gene>
    <name evidence="3" type="ORF">FAM09_25110</name>
</gene>
<feature type="transmembrane region" description="Helical" evidence="1">
    <location>
        <begin position="66"/>
        <end position="83"/>
    </location>
</feature>
<keyword evidence="4" id="KW-1185">Reference proteome</keyword>
<reference evidence="3 4" key="1">
    <citation type="submission" date="2019-04" db="EMBL/GenBank/DDBJ databases">
        <title>Niastella caeni sp. nov., isolated from activated sludge.</title>
        <authorList>
            <person name="Sheng M."/>
        </authorList>
    </citation>
    <scope>NUCLEOTIDE SEQUENCE [LARGE SCALE GENOMIC DNA]</scope>
    <source>
        <strain evidence="3 4">HX-2-15</strain>
    </source>
</reference>
<keyword evidence="1" id="KW-0812">Transmembrane</keyword>
<dbReference type="Pfam" id="PF00884">
    <property type="entry name" value="Sulfatase"/>
    <property type="match status" value="1"/>
</dbReference>
<dbReference type="AlphaFoldDB" id="A0A4S8HEW2"/>
<feature type="domain" description="Sulfatase N-terminal" evidence="2">
    <location>
        <begin position="227"/>
        <end position="434"/>
    </location>
</feature>
<dbReference type="RefSeq" id="WP_136579923.1">
    <property type="nucleotide sequence ID" value="NZ_STFF01000009.1"/>
</dbReference>
<evidence type="ECO:0000313" key="4">
    <source>
        <dbReference type="Proteomes" id="UP000306918"/>
    </source>
</evidence>
<keyword evidence="1" id="KW-1133">Transmembrane helix</keyword>
<evidence type="ECO:0000256" key="1">
    <source>
        <dbReference type="SAM" id="Phobius"/>
    </source>
</evidence>
<accession>A0A4S8HEW2</accession>
<name>A0A4S8HEW2_9BACT</name>
<dbReference type="SUPFAM" id="SSF53649">
    <property type="entry name" value="Alkaline phosphatase-like"/>
    <property type="match status" value="1"/>
</dbReference>
<dbReference type="EMBL" id="STFF01000009">
    <property type="protein sequence ID" value="THU33433.1"/>
    <property type="molecule type" value="Genomic_DNA"/>
</dbReference>
<sequence>MQKIQQFLKAPYYFQWLILFFVLHGYNEFFGLIKISSLALLIVQLSAVAWVLFFICRKLYRDAHKAALFVTVLFFCYLFFGAFQDGLAAKPSLFYWSLFRTLIPVLAFICLVTFAGLFFLKRKPVRLTSFLSLLFVTLTLFDAVTVLWRTATTKNKKPLVAIGPLTPIADTVARPDVYLILLDEYMGTAALQEYYHYNNATFESFLKQQGFYVCAQPKSNYAFTVFSMSSLLNMRYHDSTIVGRNNGFTYTNLAALINHSAVSEYFKKFNYSIYNYSPFDFAGIDASSPFSIEPHDIELITRGMLYTRLSRRIIFGEPQDNLNVGILSGWLNKKVAASHENQMKSVLASAGKKSPAFTYLHLLMPHKPFLYDSTGKVQDTYRAVDGKRILGTDKLYLQYLVYVNKRIMRFVEQLQSATKGRAVIMVMSDHGYRDANSTGKDFRFINFNAVYLPNRDYHLWYDSVSNVNQFPLLFNTLFGQQIPLKKDSTCY</sequence>
<evidence type="ECO:0000259" key="2">
    <source>
        <dbReference type="Pfam" id="PF00884"/>
    </source>
</evidence>
<feature type="transmembrane region" description="Helical" evidence="1">
    <location>
        <begin position="95"/>
        <end position="120"/>
    </location>
</feature>
<proteinExistence type="predicted"/>
<dbReference type="OrthoDB" id="681113at2"/>
<feature type="transmembrane region" description="Helical" evidence="1">
    <location>
        <begin position="12"/>
        <end position="29"/>
    </location>
</feature>
<dbReference type="InterPro" id="IPR017850">
    <property type="entry name" value="Alkaline_phosphatase_core_sf"/>
</dbReference>
<feature type="transmembrane region" description="Helical" evidence="1">
    <location>
        <begin position="127"/>
        <end position="148"/>
    </location>
</feature>
<organism evidence="3 4">
    <name type="scientific">Niastella caeni</name>
    <dbReference type="NCBI Taxonomy" id="2569763"/>
    <lineage>
        <taxon>Bacteria</taxon>
        <taxon>Pseudomonadati</taxon>
        <taxon>Bacteroidota</taxon>
        <taxon>Chitinophagia</taxon>
        <taxon>Chitinophagales</taxon>
        <taxon>Chitinophagaceae</taxon>
        <taxon>Niastella</taxon>
    </lineage>
</organism>
<dbReference type="Proteomes" id="UP000306918">
    <property type="component" value="Unassembled WGS sequence"/>
</dbReference>
<dbReference type="Gene3D" id="3.40.720.10">
    <property type="entry name" value="Alkaline Phosphatase, subunit A"/>
    <property type="match status" value="1"/>
</dbReference>